<dbReference type="Gene3D" id="3.50.50.60">
    <property type="entry name" value="FAD/NAD(P)-binding domain"/>
    <property type="match status" value="1"/>
</dbReference>
<evidence type="ECO:0000256" key="2">
    <source>
        <dbReference type="ARBA" id="ARBA00022630"/>
    </source>
</evidence>
<dbReference type="InterPro" id="IPR045170">
    <property type="entry name" value="MTOX"/>
</dbReference>
<dbReference type="EMBL" id="BIFT01000001">
    <property type="protein sequence ID" value="GCE27725.1"/>
    <property type="molecule type" value="Genomic_DNA"/>
</dbReference>
<keyword evidence="3" id="KW-0274">FAD</keyword>
<comment type="cofactor">
    <cofactor evidence="1">
        <name>FAD</name>
        <dbReference type="ChEBI" id="CHEBI:57692"/>
    </cofactor>
</comment>
<dbReference type="RefSeq" id="WP_161982169.1">
    <property type="nucleotide sequence ID" value="NZ_BIFT01000001.1"/>
</dbReference>
<comment type="caution">
    <text evidence="6">The sequence shown here is derived from an EMBL/GenBank/DDBJ whole genome shotgun (WGS) entry which is preliminary data.</text>
</comment>
<evidence type="ECO:0000259" key="5">
    <source>
        <dbReference type="Pfam" id="PF01266"/>
    </source>
</evidence>
<dbReference type="AlphaFoldDB" id="A0A402B8Q1"/>
<dbReference type="Proteomes" id="UP000287171">
    <property type="component" value="Unassembled WGS sequence"/>
</dbReference>
<keyword evidence="2" id="KW-0285">Flavoprotein</keyword>
<name>A0A402B8Q1_9CHLR</name>
<reference evidence="7" key="1">
    <citation type="submission" date="2018-12" db="EMBL/GenBank/DDBJ databases">
        <title>Tengunoibacter tsumagoiensis gen. nov., sp. nov., Dictyobacter kobayashii sp. nov., D. alpinus sp. nov., and D. joshuensis sp. nov. and description of Dictyobacteraceae fam. nov. within the order Ktedonobacterales isolated from Tengu-no-mugimeshi.</title>
        <authorList>
            <person name="Wang C.M."/>
            <person name="Zheng Y."/>
            <person name="Sakai Y."/>
            <person name="Toyoda A."/>
            <person name="Minakuchi Y."/>
            <person name="Abe K."/>
            <person name="Yokota A."/>
            <person name="Yabe S."/>
        </authorList>
    </citation>
    <scope>NUCLEOTIDE SEQUENCE [LARGE SCALE GENOMIC DNA]</scope>
    <source>
        <strain evidence="7">Uno16</strain>
    </source>
</reference>
<dbReference type="Pfam" id="PF01266">
    <property type="entry name" value="DAO"/>
    <property type="match status" value="1"/>
</dbReference>
<dbReference type="InterPro" id="IPR036188">
    <property type="entry name" value="FAD/NAD-bd_sf"/>
</dbReference>
<evidence type="ECO:0000256" key="3">
    <source>
        <dbReference type="ARBA" id="ARBA00022827"/>
    </source>
</evidence>
<dbReference type="Gene3D" id="3.30.9.10">
    <property type="entry name" value="D-Amino Acid Oxidase, subunit A, domain 2"/>
    <property type="match status" value="1"/>
</dbReference>
<dbReference type="InterPro" id="IPR006076">
    <property type="entry name" value="FAD-dep_OxRdtase"/>
</dbReference>
<feature type="domain" description="FAD dependent oxidoreductase" evidence="5">
    <location>
        <begin position="6"/>
        <end position="361"/>
    </location>
</feature>
<proteinExistence type="predicted"/>
<accession>A0A402B8Q1</accession>
<sequence length="392" mass="44502">MHQQRTIVVGAGIIGLSTAYSLLQQGFHQVTVLEQATVDHNQASSHGMSRLLRLEYGNDAFYSEMVRLSLKRWKQLEQRTHQQLYTPTGVLSLGFDQEENFTKQSYYTIRELGHSPERLTQHDCAQRFPQFNTQGFDFLTYNLEAGMLHASTCLQTLRACIQDMGGTILEHHQVTAIEHADSQRPIRLKLANGHKMEADQVVVATGPWVHRLLGEELALPVRLTRQYLLYFANLPIQQFSRYVFPAFMADDLYGFPIHTQNQNEPALLKAASHIFGAPAEPGEVPPVDERVIRQVVRRLYNLIPALRDAELARVESYIYDVSQDEDFILDYLPGDARIVLGTGFTGHAFKFGILLGEMLSSLLTRNESVVPLARFQLSRFAHQWQTPTHSVA</sequence>
<evidence type="ECO:0000256" key="4">
    <source>
        <dbReference type="ARBA" id="ARBA00023002"/>
    </source>
</evidence>
<dbReference type="SUPFAM" id="SSF51905">
    <property type="entry name" value="FAD/NAD(P)-binding domain"/>
    <property type="match status" value="1"/>
</dbReference>
<dbReference type="GO" id="GO:0050660">
    <property type="term" value="F:flavin adenine dinucleotide binding"/>
    <property type="evidence" value="ECO:0007669"/>
    <property type="project" value="InterPro"/>
</dbReference>
<dbReference type="PANTHER" id="PTHR10961:SF46">
    <property type="entry name" value="PEROXISOMAL SARCOSINE OXIDASE"/>
    <property type="match status" value="1"/>
</dbReference>
<dbReference type="PANTHER" id="PTHR10961">
    <property type="entry name" value="PEROXISOMAL SARCOSINE OXIDASE"/>
    <property type="match status" value="1"/>
</dbReference>
<gene>
    <name evidence="6" type="primary">solA</name>
    <name evidence="6" type="ORF">KDA_32090</name>
</gene>
<keyword evidence="7" id="KW-1185">Reference proteome</keyword>
<dbReference type="GO" id="GO:0008115">
    <property type="term" value="F:sarcosine oxidase activity"/>
    <property type="evidence" value="ECO:0007669"/>
    <property type="project" value="TreeGrafter"/>
</dbReference>
<evidence type="ECO:0000313" key="6">
    <source>
        <dbReference type="EMBL" id="GCE27725.1"/>
    </source>
</evidence>
<evidence type="ECO:0000256" key="1">
    <source>
        <dbReference type="ARBA" id="ARBA00001974"/>
    </source>
</evidence>
<protein>
    <submittedName>
        <fullName evidence="6">N-methyltryptophan oxidase</fullName>
    </submittedName>
</protein>
<organism evidence="6 7">
    <name type="scientific">Dictyobacter alpinus</name>
    <dbReference type="NCBI Taxonomy" id="2014873"/>
    <lineage>
        <taxon>Bacteria</taxon>
        <taxon>Bacillati</taxon>
        <taxon>Chloroflexota</taxon>
        <taxon>Ktedonobacteria</taxon>
        <taxon>Ktedonobacterales</taxon>
        <taxon>Dictyobacteraceae</taxon>
        <taxon>Dictyobacter</taxon>
    </lineage>
</organism>
<keyword evidence="4" id="KW-0560">Oxidoreductase</keyword>
<evidence type="ECO:0000313" key="7">
    <source>
        <dbReference type="Proteomes" id="UP000287171"/>
    </source>
</evidence>